<gene>
    <name evidence="1" type="ORF">K488DRAFT_87490</name>
</gene>
<evidence type="ECO:0000313" key="1">
    <source>
        <dbReference type="EMBL" id="KAI0030760.1"/>
    </source>
</evidence>
<protein>
    <submittedName>
        <fullName evidence="1">Uncharacterized protein</fullName>
    </submittedName>
</protein>
<dbReference type="EMBL" id="MU273607">
    <property type="protein sequence ID" value="KAI0030760.1"/>
    <property type="molecule type" value="Genomic_DNA"/>
</dbReference>
<comment type="caution">
    <text evidence="1">The sequence shown here is derived from an EMBL/GenBank/DDBJ whole genome shotgun (WGS) entry which is preliminary data.</text>
</comment>
<feature type="non-terminal residue" evidence="1">
    <location>
        <position position="222"/>
    </location>
</feature>
<proteinExistence type="predicted"/>
<keyword evidence="2" id="KW-1185">Reference proteome</keyword>
<organism evidence="1 2">
    <name type="scientific">Vararia minispora EC-137</name>
    <dbReference type="NCBI Taxonomy" id="1314806"/>
    <lineage>
        <taxon>Eukaryota</taxon>
        <taxon>Fungi</taxon>
        <taxon>Dikarya</taxon>
        <taxon>Basidiomycota</taxon>
        <taxon>Agaricomycotina</taxon>
        <taxon>Agaricomycetes</taxon>
        <taxon>Russulales</taxon>
        <taxon>Lachnocladiaceae</taxon>
        <taxon>Vararia</taxon>
    </lineage>
</organism>
<name>A0ACB8QGN9_9AGAM</name>
<dbReference type="Proteomes" id="UP000814128">
    <property type="component" value="Unassembled WGS sequence"/>
</dbReference>
<reference evidence="1" key="1">
    <citation type="submission" date="2021-02" db="EMBL/GenBank/DDBJ databases">
        <authorList>
            <consortium name="DOE Joint Genome Institute"/>
            <person name="Ahrendt S."/>
            <person name="Looney B.P."/>
            <person name="Miyauchi S."/>
            <person name="Morin E."/>
            <person name="Drula E."/>
            <person name="Courty P.E."/>
            <person name="Chicoki N."/>
            <person name="Fauchery L."/>
            <person name="Kohler A."/>
            <person name="Kuo A."/>
            <person name="Labutti K."/>
            <person name="Pangilinan J."/>
            <person name="Lipzen A."/>
            <person name="Riley R."/>
            <person name="Andreopoulos W."/>
            <person name="He G."/>
            <person name="Johnson J."/>
            <person name="Barry K.W."/>
            <person name="Grigoriev I.V."/>
            <person name="Nagy L."/>
            <person name="Hibbett D."/>
            <person name="Henrissat B."/>
            <person name="Matheny P.B."/>
            <person name="Labbe J."/>
            <person name="Martin F."/>
        </authorList>
    </citation>
    <scope>NUCLEOTIDE SEQUENCE</scope>
    <source>
        <strain evidence="1">EC-137</strain>
    </source>
</reference>
<accession>A0ACB8QGN9</accession>
<reference evidence="1" key="2">
    <citation type="journal article" date="2022" name="New Phytol.">
        <title>Evolutionary transition to the ectomycorrhizal habit in the genomes of a hyperdiverse lineage of mushroom-forming fungi.</title>
        <authorList>
            <person name="Looney B."/>
            <person name="Miyauchi S."/>
            <person name="Morin E."/>
            <person name="Drula E."/>
            <person name="Courty P.E."/>
            <person name="Kohler A."/>
            <person name="Kuo A."/>
            <person name="LaButti K."/>
            <person name="Pangilinan J."/>
            <person name="Lipzen A."/>
            <person name="Riley R."/>
            <person name="Andreopoulos W."/>
            <person name="He G."/>
            <person name="Johnson J."/>
            <person name="Nolan M."/>
            <person name="Tritt A."/>
            <person name="Barry K.W."/>
            <person name="Grigoriev I.V."/>
            <person name="Nagy L.G."/>
            <person name="Hibbett D."/>
            <person name="Henrissat B."/>
            <person name="Matheny P.B."/>
            <person name="Labbe J."/>
            <person name="Martin F.M."/>
        </authorList>
    </citation>
    <scope>NUCLEOTIDE SEQUENCE</scope>
    <source>
        <strain evidence="1">EC-137</strain>
    </source>
</reference>
<sequence length="222" mass="25160">MQHPDHGDYDSPPPTSYFRGQRRPWSPDPQDPFPSVHRQHDHTYQPHSDASAMVEWYAGRPHQQRRDPSSASVEALDLADYSRIVQARSSHFAPFQPEYPEYPPSPPPARPFSAASRDTPSLTSSPDTLSSQSYHIHSDPSHRPFSLPPPSSYTSLRTPPSSNQHHEPHIRQSLDSVQERPLGNGPDAEIDIARFPAWSRHWYAAPPEQDKKSRTSFPQPPD</sequence>
<evidence type="ECO:0000313" key="2">
    <source>
        <dbReference type="Proteomes" id="UP000814128"/>
    </source>
</evidence>